<evidence type="ECO:0008006" key="4">
    <source>
        <dbReference type="Google" id="ProtNLM"/>
    </source>
</evidence>
<dbReference type="Proteomes" id="UP001151760">
    <property type="component" value="Unassembled WGS sequence"/>
</dbReference>
<sequence length="333" mass="38520">MSRKDTFPNFPLFQRAFSSLFSNDVRTFKFELFHNMNNLEKQLNKETLHEQNSKSDLSVIKVQFDKFLHSKELKPSNYDGCHVKENFKDYTQMEAQSFKDLIIQQMDSIEQSIIERALHQQEIQKRLTRLNDRKLQIQECKVQEVKALNASLGDTDSSGIVSKKGNAHSSENESSRSGNECSERSNYGDDTDIRPSYDTEPMAEANQNAKESDDERAMLDNLIVNLKLDTDKNKKIQKQLKKANAPLTQEMKECKSILEESNRTRDRYLGALHDKEIELAKYKRYNDCAIEKDSLKSKLKETLGFLAQHELDTKEVLKKKGYEISVVKEDTTS</sequence>
<evidence type="ECO:0000313" key="3">
    <source>
        <dbReference type="Proteomes" id="UP001151760"/>
    </source>
</evidence>
<protein>
    <recommendedName>
        <fullName evidence="4">Leucine zipper transcription factor-like protein 1</fullName>
    </recommendedName>
</protein>
<gene>
    <name evidence="2" type="ORF">Tco_0727482</name>
</gene>
<feature type="region of interest" description="Disordered" evidence="1">
    <location>
        <begin position="153"/>
        <end position="216"/>
    </location>
</feature>
<keyword evidence="3" id="KW-1185">Reference proteome</keyword>
<organism evidence="2 3">
    <name type="scientific">Tanacetum coccineum</name>
    <dbReference type="NCBI Taxonomy" id="301880"/>
    <lineage>
        <taxon>Eukaryota</taxon>
        <taxon>Viridiplantae</taxon>
        <taxon>Streptophyta</taxon>
        <taxon>Embryophyta</taxon>
        <taxon>Tracheophyta</taxon>
        <taxon>Spermatophyta</taxon>
        <taxon>Magnoliopsida</taxon>
        <taxon>eudicotyledons</taxon>
        <taxon>Gunneridae</taxon>
        <taxon>Pentapetalae</taxon>
        <taxon>asterids</taxon>
        <taxon>campanulids</taxon>
        <taxon>Asterales</taxon>
        <taxon>Asteraceae</taxon>
        <taxon>Asteroideae</taxon>
        <taxon>Anthemideae</taxon>
        <taxon>Anthemidinae</taxon>
        <taxon>Tanacetum</taxon>
    </lineage>
</organism>
<evidence type="ECO:0000313" key="2">
    <source>
        <dbReference type="EMBL" id="GJS77601.1"/>
    </source>
</evidence>
<reference evidence="2" key="2">
    <citation type="submission" date="2022-01" db="EMBL/GenBank/DDBJ databases">
        <authorList>
            <person name="Yamashiro T."/>
            <person name="Shiraishi A."/>
            <person name="Satake H."/>
            <person name="Nakayama K."/>
        </authorList>
    </citation>
    <scope>NUCLEOTIDE SEQUENCE</scope>
</reference>
<proteinExistence type="predicted"/>
<feature type="compositionally biased region" description="Basic and acidic residues" evidence="1">
    <location>
        <begin position="181"/>
        <end position="197"/>
    </location>
</feature>
<comment type="caution">
    <text evidence="2">The sequence shown here is derived from an EMBL/GenBank/DDBJ whole genome shotgun (WGS) entry which is preliminary data.</text>
</comment>
<evidence type="ECO:0000256" key="1">
    <source>
        <dbReference type="SAM" id="MobiDB-lite"/>
    </source>
</evidence>
<name>A0ABQ4YJI7_9ASTR</name>
<accession>A0ABQ4YJI7</accession>
<reference evidence="2" key="1">
    <citation type="journal article" date="2022" name="Int. J. Mol. Sci.">
        <title>Draft Genome of Tanacetum Coccineum: Genomic Comparison of Closely Related Tanacetum-Family Plants.</title>
        <authorList>
            <person name="Yamashiro T."/>
            <person name="Shiraishi A."/>
            <person name="Nakayama K."/>
            <person name="Satake H."/>
        </authorList>
    </citation>
    <scope>NUCLEOTIDE SEQUENCE</scope>
</reference>
<dbReference type="EMBL" id="BQNB010010459">
    <property type="protein sequence ID" value="GJS77601.1"/>
    <property type="molecule type" value="Genomic_DNA"/>
</dbReference>